<evidence type="ECO:0000313" key="2">
    <source>
        <dbReference type="Proteomes" id="UP000008694"/>
    </source>
</evidence>
<dbReference type="HOGENOM" id="CLU_2925721_0_0_1"/>
<sequence length="61" mass="7074">MRSPEVKAKHDEELRKAQIQAALSLKEYSGLRNEHYVQLKAFKEDDCKKNKISRAQIVSLC</sequence>
<evidence type="ECO:0000313" key="1">
    <source>
        <dbReference type="EMBL" id="EFH65436.1"/>
    </source>
</evidence>
<accession>D7KV85</accession>
<dbReference type="Proteomes" id="UP000008694">
    <property type="component" value="Unassembled WGS sequence"/>
</dbReference>
<dbReference type="Gramene" id="Al_scaffold_0002_2525">
    <property type="protein sequence ID" value="Al_scaffold_0002_2525"/>
    <property type="gene ID" value="Al_scaffold_0002_2525"/>
</dbReference>
<gene>
    <name evidence="1" type="ORF">ARALYDRAFT_677375</name>
</gene>
<dbReference type="AlphaFoldDB" id="D7KV85"/>
<organism evidence="2">
    <name type="scientific">Arabidopsis lyrata subsp. lyrata</name>
    <name type="common">Lyre-leaved rock-cress</name>
    <dbReference type="NCBI Taxonomy" id="81972"/>
    <lineage>
        <taxon>Eukaryota</taxon>
        <taxon>Viridiplantae</taxon>
        <taxon>Streptophyta</taxon>
        <taxon>Embryophyta</taxon>
        <taxon>Tracheophyta</taxon>
        <taxon>Spermatophyta</taxon>
        <taxon>Magnoliopsida</taxon>
        <taxon>eudicotyledons</taxon>
        <taxon>Gunneridae</taxon>
        <taxon>Pentapetalae</taxon>
        <taxon>rosids</taxon>
        <taxon>malvids</taxon>
        <taxon>Brassicales</taxon>
        <taxon>Brassicaceae</taxon>
        <taxon>Camelineae</taxon>
        <taxon>Arabidopsis</taxon>
    </lineage>
</organism>
<proteinExistence type="predicted"/>
<reference evidence="2" key="1">
    <citation type="journal article" date="2011" name="Nat. Genet.">
        <title>The Arabidopsis lyrata genome sequence and the basis of rapid genome size change.</title>
        <authorList>
            <person name="Hu T.T."/>
            <person name="Pattyn P."/>
            <person name="Bakker E.G."/>
            <person name="Cao J."/>
            <person name="Cheng J.-F."/>
            <person name="Clark R.M."/>
            <person name="Fahlgren N."/>
            <person name="Fawcett J.A."/>
            <person name="Grimwood J."/>
            <person name="Gundlach H."/>
            <person name="Haberer G."/>
            <person name="Hollister J.D."/>
            <person name="Ossowski S."/>
            <person name="Ottilar R.P."/>
            <person name="Salamov A.A."/>
            <person name="Schneeberger K."/>
            <person name="Spannagl M."/>
            <person name="Wang X."/>
            <person name="Yang L."/>
            <person name="Nasrallah M.E."/>
            <person name="Bergelson J."/>
            <person name="Carrington J.C."/>
            <person name="Gaut B.S."/>
            <person name="Schmutz J."/>
            <person name="Mayer K.F.X."/>
            <person name="Van de Peer Y."/>
            <person name="Grigoriev I.V."/>
            <person name="Nordborg M."/>
            <person name="Weigel D."/>
            <person name="Guo Y.-L."/>
        </authorList>
    </citation>
    <scope>NUCLEOTIDE SEQUENCE [LARGE SCALE GENOMIC DNA]</scope>
    <source>
        <strain evidence="2">cv. MN47</strain>
    </source>
</reference>
<name>D7KV85_ARALL</name>
<protein>
    <submittedName>
        <fullName evidence="1">Predicted protein</fullName>
    </submittedName>
</protein>
<dbReference type="EMBL" id="GL348714">
    <property type="protein sequence ID" value="EFH65436.1"/>
    <property type="molecule type" value="Genomic_DNA"/>
</dbReference>
<keyword evidence="2" id="KW-1185">Reference proteome</keyword>